<evidence type="ECO:0000256" key="1">
    <source>
        <dbReference type="ARBA" id="ARBA00022441"/>
    </source>
</evidence>
<dbReference type="PANTHER" id="PTHR46344:SF1">
    <property type="entry name" value="OS02G0504900 PROTEIN"/>
    <property type="match status" value="1"/>
</dbReference>
<organism evidence="4 5">
    <name type="scientific">Salix purpurea</name>
    <name type="common">Purple osier willow</name>
    <dbReference type="NCBI Taxonomy" id="77065"/>
    <lineage>
        <taxon>Eukaryota</taxon>
        <taxon>Viridiplantae</taxon>
        <taxon>Streptophyta</taxon>
        <taxon>Embryophyta</taxon>
        <taxon>Tracheophyta</taxon>
        <taxon>Spermatophyta</taxon>
        <taxon>Magnoliopsida</taxon>
        <taxon>eudicotyledons</taxon>
        <taxon>Gunneridae</taxon>
        <taxon>Pentapetalae</taxon>
        <taxon>rosids</taxon>
        <taxon>fabids</taxon>
        <taxon>Malpighiales</taxon>
        <taxon>Salicaceae</taxon>
        <taxon>Saliceae</taxon>
        <taxon>Salix</taxon>
    </lineage>
</organism>
<dbReference type="InterPro" id="IPR006652">
    <property type="entry name" value="Kelch_1"/>
</dbReference>
<accession>A0A9Q0TWW9</accession>
<name>A0A9Q0TWW9_SALPP</name>
<dbReference type="Pfam" id="PF00646">
    <property type="entry name" value="F-box"/>
    <property type="match status" value="1"/>
</dbReference>
<feature type="domain" description="F-box" evidence="3">
    <location>
        <begin position="32"/>
        <end position="70"/>
    </location>
</feature>
<evidence type="ECO:0000256" key="2">
    <source>
        <dbReference type="ARBA" id="ARBA00022737"/>
    </source>
</evidence>
<comment type="caution">
    <text evidence="4">The sequence shown here is derived from an EMBL/GenBank/DDBJ whole genome shotgun (WGS) entry which is preliminary data.</text>
</comment>
<evidence type="ECO:0000313" key="4">
    <source>
        <dbReference type="EMBL" id="KAJ6719297.1"/>
    </source>
</evidence>
<sequence length="367" mass="40628">MITHENPPVYSKSNLLLASRVADDDIDGSILPGLPDDVAKYCLALVPRRYLPAMGAVCKKWRSFLKTKEFITVRKLAGLLEEWLFVLTMDSGGKESQWKVLDCLGVKRQLLPPMPGPTKSGFGVVALNGKLLVMAGCSVVDGTGTASADVYEYDCYLNSWSKLSSMNVARYDFACAEVDDRVYAAGGHGTGGESLSSVEMYDPDTDRWTLIESLRRPRWGCFACGLEGKLYVMGGRSTFTIGNSRLVDVYSTEKHTWCEMKNGRVMVTAHAVLGKKLFCMEWRNQRKLSIFNPKDSSWKTVSVPLTGNSSIEFRFGILDGKLLLFSLKEEPGYRTLVYDPNASPGSEWCASDIKPSARCVRCVTIKA</sequence>
<dbReference type="EMBL" id="JAPFFK010000014">
    <property type="protein sequence ID" value="KAJ6719295.1"/>
    <property type="molecule type" value="Genomic_DNA"/>
</dbReference>
<dbReference type="Proteomes" id="UP001151532">
    <property type="component" value="Chromosome 10"/>
</dbReference>
<dbReference type="SUPFAM" id="SSF81383">
    <property type="entry name" value="F-box domain"/>
    <property type="match status" value="1"/>
</dbReference>
<dbReference type="AlphaFoldDB" id="A0A9Q0TWW9"/>
<dbReference type="SUPFAM" id="SSF117281">
    <property type="entry name" value="Kelch motif"/>
    <property type="match status" value="1"/>
</dbReference>
<reference evidence="4" key="1">
    <citation type="submission" date="2022-11" db="EMBL/GenBank/DDBJ databases">
        <authorList>
            <person name="Hyden B.L."/>
            <person name="Feng K."/>
            <person name="Yates T."/>
            <person name="Jawdy S."/>
            <person name="Smart L.B."/>
            <person name="Muchero W."/>
        </authorList>
    </citation>
    <scope>NUCLEOTIDE SEQUENCE</scope>
    <source>
        <tissue evidence="4">Shoot tip</tissue>
    </source>
</reference>
<dbReference type="InterPro" id="IPR036047">
    <property type="entry name" value="F-box-like_dom_sf"/>
</dbReference>
<evidence type="ECO:0000259" key="3">
    <source>
        <dbReference type="Pfam" id="PF00646"/>
    </source>
</evidence>
<dbReference type="EMBL" id="JAPFFK010000014">
    <property type="protein sequence ID" value="KAJ6719298.1"/>
    <property type="molecule type" value="Genomic_DNA"/>
</dbReference>
<dbReference type="PANTHER" id="PTHR46344">
    <property type="entry name" value="OS02G0202900 PROTEIN"/>
    <property type="match status" value="1"/>
</dbReference>
<proteinExistence type="predicted"/>
<gene>
    <name evidence="4" type="ORF">OIU79_007035</name>
</gene>
<protein>
    <submittedName>
        <fullName evidence="4">KELCH REPEAT F-BOX PROTEIN</fullName>
    </submittedName>
</protein>
<keyword evidence="1" id="KW-0880">Kelch repeat</keyword>
<dbReference type="Gene3D" id="2.120.10.80">
    <property type="entry name" value="Kelch-type beta propeller"/>
    <property type="match status" value="1"/>
</dbReference>
<dbReference type="InterPro" id="IPR015915">
    <property type="entry name" value="Kelch-typ_b-propeller"/>
</dbReference>
<dbReference type="EMBL" id="JAPFFK010000014">
    <property type="protein sequence ID" value="KAJ6719299.1"/>
    <property type="molecule type" value="Genomic_DNA"/>
</dbReference>
<dbReference type="EMBL" id="JAPFFK010000014">
    <property type="protein sequence ID" value="KAJ6719296.1"/>
    <property type="molecule type" value="Genomic_DNA"/>
</dbReference>
<evidence type="ECO:0000313" key="5">
    <source>
        <dbReference type="Proteomes" id="UP001151532"/>
    </source>
</evidence>
<keyword evidence="5" id="KW-1185">Reference proteome</keyword>
<dbReference type="InterPro" id="IPR001810">
    <property type="entry name" value="F-box_dom"/>
</dbReference>
<reference evidence="4" key="2">
    <citation type="journal article" date="2023" name="Int. J. Mol. Sci.">
        <title>De Novo Assembly and Annotation of 11 Diverse Shrub Willow (Salix) Genomes Reveals Novel Gene Organization in Sex-Linked Regions.</title>
        <authorList>
            <person name="Hyden B."/>
            <person name="Feng K."/>
            <person name="Yates T.B."/>
            <person name="Jawdy S."/>
            <person name="Cereghino C."/>
            <person name="Smart L.B."/>
            <person name="Muchero W."/>
        </authorList>
    </citation>
    <scope>NUCLEOTIDE SEQUENCE</scope>
    <source>
        <tissue evidence="4">Shoot tip</tissue>
    </source>
</reference>
<dbReference type="Pfam" id="PF24681">
    <property type="entry name" value="Kelch_KLHDC2_KLHL20_DRC7"/>
    <property type="match status" value="1"/>
</dbReference>
<keyword evidence="2" id="KW-0677">Repeat</keyword>
<dbReference type="EMBL" id="JAPFFK010000014">
    <property type="protein sequence ID" value="KAJ6719297.1"/>
    <property type="molecule type" value="Genomic_DNA"/>
</dbReference>
<dbReference type="CDD" id="cd22152">
    <property type="entry name" value="F-box_AtAFR-like"/>
    <property type="match status" value="1"/>
</dbReference>
<dbReference type="OrthoDB" id="45365at2759"/>
<dbReference type="SMART" id="SM00612">
    <property type="entry name" value="Kelch"/>
    <property type="match status" value="3"/>
</dbReference>